<gene>
    <name evidence="2" type="ORF">AGR7C_Lc100416</name>
</gene>
<dbReference type="Proteomes" id="UP000191987">
    <property type="component" value="Unassembled WGS sequence"/>
</dbReference>
<feature type="compositionally biased region" description="Basic residues" evidence="1">
    <location>
        <begin position="1"/>
        <end position="13"/>
    </location>
</feature>
<reference evidence="2 3" key="1">
    <citation type="submission" date="2016-01" db="EMBL/GenBank/DDBJ databases">
        <authorList>
            <person name="Oliw E.H."/>
        </authorList>
    </citation>
    <scope>NUCLEOTIDE SEQUENCE [LARGE SCALE GENOMIC DNA]</scope>
    <source>
        <strain evidence="2 3">Zutra 3-1</strain>
    </source>
</reference>
<protein>
    <submittedName>
        <fullName evidence="2">Uncharacterized protein</fullName>
    </submittedName>
</protein>
<dbReference type="RefSeq" id="WP_080819658.1">
    <property type="nucleotide sequence ID" value="NZ_LT009749.1"/>
</dbReference>
<evidence type="ECO:0000256" key="1">
    <source>
        <dbReference type="SAM" id="MobiDB-lite"/>
    </source>
</evidence>
<name>A0A1S7QYI2_9HYPH</name>
<sequence length="160" mass="18069">MTRHRKPGLKRHRSDTPPPGIFSPSEIASDPSWVPDMAALGEPAMTAETYIAAYIADVDAWWWSTNQHHEPADLALKRTLAIIAKAKMPDHERALGQLGVDPLENMMSDELLDLLRAWMPFTPAMCYALGCVRMEFEPPELQHRLSAMVAESRRNTEFND</sequence>
<evidence type="ECO:0000313" key="3">
    <source>
        <dbReference type="Proteomes" id="UP000191987"/>
    </source>
</evidence>
<accession>A0A1S7QYI2</accession>
<organism evidence="2 3">
    <name type="scientific">Agrobacterium deltaense Zutra 3/1</name>
    <dbReference type="NCBI Taxonomy" id="1183427"/>
    <lineage>
        <taxon>Bacteria</taxon>
        <taxon>Pseudomonadati</taxon>
        <taxon>Pseudomonadota</taxon>
        <taxon>Alphaproteobacteria</taxon>
        <taxon>Hyphomicrobiales</taxon>
        <taxon>Rhizobiaceae</taxon>
        <taxon>Rhizobium/Agrobacterium group</taxon>
        <taxon>Agrobacterium</taxon>
    </lineage>
</organism>
<dbReference type="EMBL" id="FBWG01000028">
    <property type="protein sequence ID" value="CUX44172.1"/>
    <property type="molecule type" value="Genomic_DNA"/>
</dbReference>
<proteinExistence type="predicted"/>
<dbReference type="AlphaFoldDB" id="A0A1S7QYI2"/>
<feature type="region of interest" description="Disordered" evidence="1">
    <location>
        <begin position="1"/>
        <end position="27"/>
    </location>
</feature>
<evidence type="ECO:0000313" key="2">
    <source>
        <dbReference type="EMBL" id="CUX44172.1"/>
    </source>
</evidence>